<proteinExistence type="predicted"/>
<keyword evidence="2" id="KW-1185">Reference proteome</keyword>
<gene>
    <name evidence="1" type="ORF">Bpfe_017242</name>
</gene>
<evidence type="ECO:0000313" key="2">
    <source>
        <dbReference type="Proteomes" id="UP001233172"/>
    </source>
</evidence>
<evidence type="ECO:0000313" key="1">
    <source>
        <dbReference type="EMBL" id="KAK0053311.1"/>
    </source>
</evidence>
<dbReference type="Proteomes" id="UP001233172">
    <property type="component" value="Unassembled WGS sequence"/>
</dbReference>
<name>A0AAD8BF96_BIOPF</name>
<dbReference type="AlphaFoldDB" id="A0AAD8BF96"/>
<reference evidence="1" key="2">
    <citation type="submission" date="2023-04" db="EMBL/GenBank/DDBJ databases">
        <authorList>
            <person name="Bu L."/>
            <person name="Lu L."/>
            <person name="Laidemitt M.R."/>
            <person name="Zhang S.M."/>
            <person name="Mutuku M."/>
            <person name="Mkoji G."/>
            <person name="Steinauer M."/>
            <person name="Loker E.S."/>
        </authorList>
    </citation>
    <scope>NUCLEOTIDE SEQUENCE</scope>
    <source>
        <strain evidence="1">KasaAsao</strain>
        <tissue evidence="1">Whole Snail</tissue>
    </source>
</reference>
<organism evidence="1 2">
    <name type="scientific">Biomphalaria pfeifferi</name>
    <name type="common">Bloodfluke planorb</name>
    <name type="synonym">Freshwater snail</name>
    <dbReference type="NCBI Taxonomy" id="112525"/>
    <lineage>
        <taxon>Eukaryota</taxon>
        <taxon>Metazoa</taxon>
        <taxon>Spiralia</taxon>
        <taxon>Lophotrochozoa</taxon>
        <taxon>Mollusca</taxon>
        <taxon>Gastropoda</taxon>
        <taxon>Heterobranchia</taxon>
        <taxon>Euthyneura</taxon>
        <taxon>Panpulmonata</taxon>
        <taxon>Hygrophila</taxon>
        <taxon>Lymnaeoidea</taxon>
        <taxon>Planorbidae</taxon>
        <taxon>Biomphalaria</taxon>
    </lineage>
</organism>
<sequence length="216" mass="23613">MRPLIQASYSQLSMLCPCLHSGQLLSALNALAYEHSSQLLSAFNALSMCTFKPVTLSSQCFVHVYIQASYSQLSMLCPCLHSGQLLSALNALAYEHSSQLLSALNALSMCTFKPVTLSSQCFVHVYIQASYSQLSMLWPMNIQASYSQLSMLCPCVHSSQLLSALNALSMSTFRPVTLSSQCFVHVYIQASYSQLLMLCPCVHSGQLLSALNALSM</sequence>
<accession>A0AAD8BF96</accession>
<protein>
    <submittedName>
        <fullName evidence="1">Uncharacterized protein</fullName>
    </submittedName>
</protein>
<comment type="caution">
    <text evidence="1">The sequence shown here is derived from an EMBL/GenBank/DDBJ whole genome shotgun (WGS) entry which is preliminary data.</text>
</comment>
<reference evidence="1" key="1">
    <citation type="journal article" date="2023" name="PLoS Negl. Trop. Dis.">
        <title>A genome sequence for Biomphalaria pfeifferi, the major vector snail for the human-infecting parasite Schistosoma mansoni.</title>
        <authorList>
            <person name="Bu L."/>
            <person name="Lu L."/>
            <person name="Laidemitt M.R."/>
            <person name="Zhang S.M."/>
            <person name="Mutuku M."/>
            <person name="Mkoji G."/>
            <person name="Steinauer M."/>
            <person name="Loker E.S."/>
        </authorList>
    </citation>
    <scope>NUCLEOTIDE SEQUENCE</scope>
    <source>
        <strain evidence="1">KasaAsao</strain>
    </source>
</reference>
<dbReference type="EMBL" id="JASAOG010000087">
    <property type="protein sequence ID" value="KAK0053311.1"/>
    <property type="molecule type" value="Genomic_DNA"/>
</dbReference>